<sequence length="322" mass="36935">MHYYLYTISIIILIKLSSIYSFTTTYDPKEAEILGRVAAAVSGENYYECMKNDGILNENVEMLFSYNESNHKLRGDFLAGILKLKNDPETLIVVHKSTSSSKQLISEGIYALLPKGDFLNSGKVYLYPMKALNVTYSIVSNEIKKLLNNSDYKNIIFTGHSLGGGLAVLDSYRCVYDGVCKNDTTKVVTFGSPRTGNCKFVSNFNNKVPYTYRVVVNDDLVPTIPSCETSFWGKECLACDKSWFDMYYHVGTEIYYDTNTNGNYTECQKYIEDPNCGSKVFGWFEVPKYLFNAQYYFDKHTKYFETVYNQTFDETKCDFYIE</sequence>
<dbReference type="Proteomes" id="UP000038045">
    <property type="component" value="Unplaced"/>
</dbReference>
<keyword evidence="3" id="KW-1185">Reference proteome</keyword>
<evidence type="ECO:0000313" key="4">
    <source>
        <dbReference type="WBParaSite" id="PTRK_0001765000.1"/>
    </source>
</evidence>
<proteinExistence type="predicted"/>
<dbReference type="STRING" id="131310.A0A0N5A6M6"/>
<dbReference type="SUPFAM" id="SSF53474">
    <property type="entry name" value="alpha/beta-Hydrolases"/>
    <property type="match status" value="1"/>
</dbReference>
<dbReference type="AlphaFoldDB" id="A0A0N5A6M6"/>
<dbReference type="InterPro" id="IPR002921">
    <property type="entry name" value="Fungal_lipase-type"/>
</dbReference>
<organism evidence="3 4">
    <name type="scientific">Parastrongyloides trichosuri</name>
    <name type="common">Possum-specific nematode worm</name>
    <dbReference type="NCBI Taxonomy" id="131310"/>
    <lineage>
        <taxon>Eukaryota</taxon>
        <taxon>Metazoa</taxon>
        <taxon>Ecdysozoa</taxon>
        <taxon>Nematoda</taxon>
        <taxon>Chromadorea</taxon>
        <taxon>Rhabditida</taxon>
        <taxon>Tylenchina</taxon>
        <taxon>Panagrolaimomorpha</taxon>
        <taxon>Strongyloidoidea</taxon>
        <taxon>Strongyloididae</taxon>
        <taxon>Parastrongyloides</taxon>
    </lineage>
</organism>
<evidence type="ECO:0000259" key="2">
    <source>
        <dbReference type="Pfam" id="PF01764"/>
    </source>
</evidence>
<dbReference type="PANTHER" id="PTHR45908">
    <property type="entry name" value="PROTEIN CBG11750-RELATED"/>
    <property type="match status" value="1"/>
</dbReference>
<dbReference type="CDD" id="cd00519">
    <property type="entry name" value="Lipase_3"/>
    <property type="match status" value="1"/>
</dbReference>
<feature type="signal peptide" evidence="1">
    <location>
        <begin position="1"/>
        <end position="21"/>
    </location>
</feature>
<name>A0A0N5A6M6_PARTI</name>
<evidence type="ECO:0000256" key="1">
    <source>
        <dbReference type="SAM" id="SignalP"/>
    </source>
</evidence>
<dbReference type="Gene3D" id="3.40.50.1820">
    <property type="entry name" value="alpha/beta hydrolase"/>
    <property type="match status" value="1"/>
</dbReference>
<accession>A0A0N5A6M6</accession>
<feature type="domain" description="Fungal lipase-type" evidence="2">
    <location>
        <begin position="93"/>
        <end position="228"/>
    </location>
</feature>
<dbReference type="Pfam" id="PF01764">
    <property type="entry name" value="Lipase_3"/>
    <property type="match status" value="1"/>
</dbReference>
<evidence type="ECO:0000313" key="3">
    <source>
        <dbReference type="Proteomes" id="UP000038045"/>
    </source>
</evidence>
<feature type="chain" id="PRO_5005892841" evidence="1">
    <location>
        <begin position="22"/>
        <end position="322"/>
    </location>
</feature>
<dbReference type="GO" id="GO:0006629">
    <property type="term" value="P:lipid metabolic process"/>
    <property type="evidence" value="ECO:0007669"/>
    <property type="project" value="InterPro"/>
</dbReference>
<dbReference type="WBParaSite" id="PTRK_0001765000.1">
    <property type="protein sequence ID" value="PTRK_0001765000.1"/>
    <property type="gene ID" value="PTRK_0001765000"/>
</dbReference>
<reference evidence="4" key="1">
    <citation type="submission" date="2017-02" db="UniProtKB">
        <authorList>
            <consortium name="WormBaseParasite"/>
        </authorList>
    </citation>
    <scope>IDENTIFICATION</scope>
</reference>
<protein>
    <submittedName>
        <fullName evidence="4">Lipase_3 domain-containing protein</fullName>
    </submittedName>
</protein>
<keyword evidence="1" id="KW-0732">Signal</keyword>
<dbReference type="InterPro" id="IPR029058">
    <property type="entry name" value="AB_hydrolase_fold"/>
</dbReference>